<dbReference type="Pfam" id="PF24515">
    <property type="entry name" value="ARM_KNTC1_3rd"/>
    <property type="match status" value="1"/>
</dbReference>
<feature type="domain" description="KNTC1 third ARM-repeats" evidence="3">
    <location>
        <begin position="1265"/>
        <end position="1468"/>
    </location>
</feature>
<dbReference type="Pfam" id="PF10493">
    <property type="entry name" value="Rod_C"/>
    <property type="match status" value="1"/>
</dbReference>
<feature type="domain" description="RZZ complex subunit KNTC1/ROD C-terminal" evidence="1">
    <location>
        <begin position="1521"/>
        <end position="2043"/>
    </location>
</feature>
<evidence type="ECO:0000313" key="6">
    <source>
        <dbReference type="EMBL" id="VDI67656.1"/>
    </source>
</evidence>
<keyword evidence="7" id="KW-1185">Reference proteome</keyword>
<sequence>MPWDLIATDFNGEETINFGPRQESGIALYQVETLATISSSDKDQLIPCTTVTVLGELACIAVQEHLALFKDCQRIASIGLDGVIDCIEWSSDGSMLMVGDSTGKLSLLDTDTGDILFSFKVVPEECSLKTFKRILFSTKSDDEGKIAASLKEKLIQTRADHFHTEGVSDVVCFDDKIVTLGCGDIAIGVWVIEDGQLVLEDEIPSYVFNDAGVVEGRVSSDGKHLFVLTDNHELLLLNTTTMTALHSWSDIKVEQFQLLETKRIKNQSLQDMKLVLLTVGEGKTTNLMVQSLPSWETIYNLKLHQPSTLASCPTSQETLFLAECSPSEEDRQSYSVRLRCLTETNPETRLYRILHKNKFEEAEEFAKLYRLDTELVHKVKANFLLDQLSPWNNNSEEKVQAMSTQFTNCLAYVKDDLHVAEICMRAALSSLKATQKLLDYSKERLLKVSTNKSADTTQKEKQQVLLSKLYEIQHRLVTFKMINGAENYSAERWDIFMKSDLMKVMMAMLQQNQLKKGLIILSRHEYEWERCVTPTVIKNFLHFIPDHVQTGEIQCILTETIVPTVARLLPQILVDVVKWIIQKAKSSELLDKKAWPVNALQFLRSVYGVLVKVVDISYSHSIYTAADITMKTQIERLEVLDLMKTLITNLQHLHDLQTKYNCKLTFGNFLQETTETVTFRMLDKVVAIEMINQTLERQIRPYMREYNLREDIIFSKYIKDLLERSGRMTSYLGEAVWEPKVIAIINCISSQQYKCDSILEVIKCAPIPWSKEINSLVQQALKLDHDLVRDIKEQVHLMELKNLMHKYNLKKEDIPSDNNWEMLMYYILSQNTTDSIEDAFNVMRGYNVILTQDLYVFRIRHLIKHGMVNECIDLLKSIPGNERLECGHRIVDYVKVLLNDTVELDVKELHKKKTLFTEAGCYIIKLIVDLEEDYMKSNELRNLLTVLQSLLALQKEYDQYITIDQYCDVNIRTKLLVTYAKQFFIKRESKKEEASKTKVFRLADILQISHVKIQGQLAIEAAKTGGIQTALKYCNMLLESDRTEETAETLYTVALSFLKLQADSENCDLTAGQLRSLPEVTYMLTSEALVVCSGHSDLFMKCLDLNKAASLALSVSQQCEAGDYSICEQEEEMNQEKVTPSVEMVSDWMSDSMFKEDALVMNSTVILPFISQYCVCHPTIDGTTEDAECIEKLTTSVKPVLSYLKDNSHIQLAYQTLLHMLYTVHQISLVNQMGIQLINETISEIMTEKKNDLDGIVKTTTPLIKEFTTGVLMKIFSNNFKDHHLALAYVLSGTKRDGQEAVMRIIKTSGHNYRRLRAISYVGIGAGEIYKDPNIINMCQRLEVNAKWGNRLAKIKISFKDAFQMPVSEKAKLLPQVAQSAGADTELIIDFCQAFEVDTDDGLLMYLEHVFTTTEHSTLSGQDVKKIQLKKAKTAIDSIRDEDTLYDKLRKLFYKTDPYDYEKLDFLMEEMRRINDTTESEKHAKVLFYLKQYKRRAPPSEFEINYRHQKDNEEMKILTDSLSPYSSTRIPLHPLLDGHNAWKIITPELRKDTISSWLPVSQSLKMSTDQIFIVTIQNMVNSYVSTDKEPATVKSQWNWQKKDANKELLTNVKSLLEKVSNCEMAMACAKWMVTQLPSGAEKVMGLEGCIYLAQKWYQALPESKTTDKEKAKAAVIKFNAMWRRLATEQILFLHGIRTPELHKQADKPKQLIIALYEHPCIVDTTEDADVPDIHAVVEEVANLNDINLQSMMVELLQKWLPSASSKQQDADTTATFNFDNLKLGNETVSGDDDEDDQNLKRVMYLLRRGDREQNLVYLIEFVFTSDQTQERTNMCKLRALHCLLELGEEKLLKDLVARSFDDLRELMKTLTYLVELEKLHILHSVETFQESNKEGLIKGIWRNHYHQKSAALLAAGMCLDFKVHEKQLWNGVLQQLLSFELMENLEYILMRLNSVPDVWQIAIYPKAWQTVLASPLTKVVAPLSSEQLETCVHSFNLLKRCPILHCLDMSVFVQHFLRLEMEVCALSCLLFSGEEESIQSVVARENNRLLDNAEKYLSYSMDSFSAQQVKDHVYDYIINNEEFALIVETKFLPELTIYAVKHKNIAGLIKFAVEKDRKRDADKVLQLFISENTDYLNRLLKITSADNGSEFSLLKAYMELEGMGELVYLL</sequence>
<protein>
    <submittedName>
        <fullName evidence="6">Kinetochore-associated protein 1</fullName>
    </submittedName>
</protein>
<gene>
    <name evidence="6" type="ORF">MGAL_10B027526</name>
</gene>
<feature type="domain" description="KNTC1 second ARM-repeats" evidence="4">
    <location>
        <begin position="714"/>
        <end position="877"/>
    </location>
</feature>
<evidence type="ECO:0000259" key="2">
    <source>
        <dbReference type="Pfam" id="PF24506"/>
    </source>
</evidence>
<dbReference type="InterPro" id="IPR019527">
    <property type="entry name" value="RZZ-complex_KNTC1/ROD_C"/>
</dbReference>
<dbReference type="PANTHER" id="PTHR15688:SF1">
    <property type="entry name" value="KINETOCHORE-ASSOCIATED PROTEIN 1"/>
    <property type="match status" value="1"/>
</dbReference>
<feature type="domain" description="KNTC1 first ARM-repeats" evidence="5">
    <location>
        <begin position="352"/>
        <end position="600"/>
    </location>
</feature>
<dbReference type="GO" id="GO:1990423">
    <property type="term" value="C:RZZ complex"/>
    <property type="evidence" value="ECO:0007669"/>
    <property type="project" value="TreeGrafter"/>
</dbReference>
<dbReference type="OrthoDB" id="343783at2759"/>
<dbReference type="InterPro" id="IPR055402">
    <property type="entry name" value="KNTC1_N"/>
</dbReference>
<name>A0A8B6GR25_MYTGA</name>
<dbReference type="InterPro" id="IPR055405">
    <property type="entry name" value="ARM_KNTC1_3rd"/>
</dbReference>
<dbReference type="InterPro" id="IPR052802">
    <property type="entry name" value="KNTC1"/>
</dbReference>
<dbReference type="InterPro" id="IPR055403">
    <property type="entry name" value="ARM_KNTC1_1st"/>
</dbReference>
<evidence type="ECO:0000313" key="7">
    <source>
        <dbReference type="Proteomes" id="UP000596742"/>
    </source>
</evidence>
<dbReference type="Pfam" id="PF24520">
    <property type="entry name" value="ARM_KNTC1_1st"/>
    <property type="match status" value="1"/>
</dbReference>
<dbReference type="Pfam" id="PF24516">
    <property type="entry name" value="ARM_KNTC1_2nd"/>
    <property type="match status" value="1"/>
</dbReference>
<dbReference type="InterPro" id="IPR036322">
    <property type="entry name" value="WD40_repeat_dom_sf"/>
</dbReference>
<dbReference type="PANTHER" id="PTHR15688">
    <property type="entry name" value="KINETOCHORE-ASSOCIATED PROTEIN 1"/>
    <property type="match status" value="1"/>
</dbReference>
<evidence type="ECO:0000259" key="4">
    <source>
        <dbReference type="Pfam" id="PF24516"/>
    </source>
</evidence>
<comment type="caution">
    <text evidence="6">The sequence shown here is derived from an EMBL/GenBank/DDBJ whole genome shotgun (WGS) entry which is preliminary data.</text>
</comment>
<organism evidence="6 7">
    <name type="scientific">Mytilus galloprovincialis</name>
    <name type="common">Mediterranean mussel</name>
    <dbReference type="NCBI Taxonomy" id="29158"/>
    <lineage>
        <taxon>Eukaryota</taxon>
        <taxon>Metazoa</taxon>
        <taxon>Spiralia</taxon>
        <taxon>Lophotrochozoa</taxon>
        <taxon>Mollusca</taxon>
        <taxon>Bivalvia</taxon>
        <taxon>Autobranchia</taxon>
        <taxon>Pteriomorphia</taxon>
        <taxon>Mytilida</taxon>
        <taxon>Mytiloidea</taxon>
        <taxon>Mytilidae</taxon>
        <taxon>Mytilinae</taxon>
        <taxon>Mytilus</taxon>
    </lineage>
</organism>
<dbReference type="Proteomes" id="UP000596742">
    <property type="component" value="Unassembled WGS sequence"/>
</dbReference>
<evidence type="ECO:0000259" key="3">
    <source>
        <dbReference type="Pfam" id="PF24515"/>
    </source>
</evidence>
<dbReference type="EMBL" id="UYJE01008837">
    <property type="protein sequence ID" value="VDI67656.1"/>
    <property type="molecule type" value="Genomic_DNA"/>
</dbReference>
<dbReference type="GO" id="GO:0031267">
    <property type="term" value="F:small GTPase binding"/>
    <property type="evidence" value="ECO:0007669"/>
    <property type="project" value="TreeGrafter"/>
</dbReference>
<proteinExistence type="predicted"/>
<dbReference type="InterPro" id="IPR055404">
    <property type="entry name" value="ARM_KNTC1_2nd"/>
</dbReference>
<feature type="domain" description="KNTC1 N-terminal" evidence="2">
    <location>
        <begin position="16"/>
        <end position="145"/>
    </location>
</feature>
<dbReference type="GO" id="GO:0005828">
    <property type="term" value="C:kinetochore microtubule"/>
    <property type="evidence" value="ECO:0007669"/>
    <property type="project" value="TreeGrafter"/>
</dbReference>
<dbReference type="GO" id="GO:0007094">
    <property type="term" value="P:mitotic spindle assembly checkpoint signaling"/>
    <property type="evidence" value="ECO:0007669"/>
    <property type="project" value="TreeGrafter"/>
</dbReference>
<feature type="domain" description="KNTC1 N-terminal" evidence="2">
    <location>
        <begin position="147"/>
        <end position="343"/>
    </location>
</feature>
<dbReference type="GO" id="GO:1903394">
    <property type="term" value="P:protein localization to kinetochore involved in kinetochore assembly"/>
    <property type="evidence" value="ECO:0007669"/>
    <property type="project" value="TreeGrafter"/>
</dbReference>
<dbReference type="InterPro" id="IPR015943">
    <property type="entry name" value="WD40/YVTN_repeat-like_dom_sf"/>
</dbReference>
<dbReference type="SUPFAM" id="SSF50978">
    <property type="entry name" value="WD40 repeat-like"/>
    <property type="match status" value="1"/>
</dbReference>
<dbReference type="Pfam" id="PF24506">
    <property type="entry name" value="KNTC1_N"/>
    <property type="match status" value="2"/>
</dbReference>
<dbReference type="GO" id="GO:0005737">
    <property type="term" value="C:cytoplasm"/>
    <property type="evidence" value="ECO:0007669"/>
    <property type="project" value="TreeGrafter"/>
</dbReference>
<dbReference type="GO" id="GO:0000070">
    <property type="term" value="P:mitotic sister chromatid segregation"/>
    <property type="evidence" value="ECO:0007669"/>
    <property type="project" value="TreeGrafter"/>
</dbReference>
<reference evidence="6" key="1">
    <citation type="submission" date="2018-11" db="EMBL/GenBank/DDBJ databases">
        <authorList>
            <person name="Alioto T."/>
            <person name="Alioto T."/>
        </authorList>
    </citation>
    <scope>NUCLEOTIDE SEQUENCE</scope>
</reference>
<accession>A0A8B6GR25</accession>
<evidence type="ECO:0000259" key="5">
    <source>
        <dbReference type="Pfam" id="PF24520"/>
    </source>
</evidence>
<dbReference type="Gene3D" id="2.130.10.10">
    <property type="entry name" value="YVTN repeat-like/Quinoprotein amine dehydrogenase"/>
    <property type="match status" value="1"/>
</dbReference>
<evidence type="ECO:0000259" key="1">
    <source>
        <dbReference type="Pfam" id="PF10493"/>
    </source>
</evidence>